<evidence type="ECO:0000259" key="8">
    <source>
        <dbReference type="Pfam" id="PF07715"/>
    </source>
</evidence>
<gene>
    <name evidence="9" type="ORF">EV199_1704</name>
</gene>
<dbReference type="InterPro" id="IPR037066">
    <property type="entry name" value="Plug_dom_sf"/>
</dbReference>
<keyword evidence="4 7" id="KW-0812">Transmembrane</keyword>
<dbReference type="InterPro" id="IPR023997">
    <property type="entry name" value="TonB-dep_OMP_SusC/RagA_CS"/>
</dbReference>
<dbReference type="EMBL" id="SGXA01000001">
    <property type="protein sequence ID" value="RZS75829.1"/>
    <property type="molecule type" value="Genomic_DNA"/>
</dbReference>
<dbReference type="Gene3D" id="2.170.130.10">
    <property type="entry name" value="TonB-dependent receptor, plug domain"/>
    <property type="match status" value="1"/>
</dbReference>
<keyword evidence="2 7" id="KW-0813">Transport</keyword>
<dbReference type="NCBIfam" id="TIGR04056">
    <property type="entry name" value="OMP_RagA_SusC"/>
    <property type="match status" value="1"/>
</dbReference>
<evidence type="ECO:0000256" key="6">
    <source>
        <dbReference type="ARBA" id="ARBA00023237"/>
    </source>
</evidence>
<organism evidence="9 10">
    <name type="scientific">Pseudobacter ginsenosidimutans</name>
    <dbReference type="NCBI Taxonomy" id="661488"/>
    <lineage>
        <taxon>Bacteria</taxon>
        <taxon>Pseudomonadati</taxon>
        <taxon>Bacteroidota</taxon>
        <taxon>Chitinophagia</taxon>
        <taxon>Chitinophagales</taxon>
        <taxon>Chitinophagaceae</taxon>
        <taxon>Pseudobacter</taxon>
    </lineage>
</organism>
<dbReference type="Pfam" id="PF13715">
    <property type="entry name" value="CarbopepD_reg_2"/>
    <property type="match status" value="1"/>
</dbReference>
<accession>A0A4Q7N4A7</accession>
<evidence type="ECO:0000313" key="10">
    <source>
        <dbReference type="Proteomes" id="UP000293874"/>
    </source>
</evidence>
<name>A0A4Q7N4A7_9BACT</name>
<evidence type="ECO:0000313" key="9">
    <source>
        <dbReference type="EMBL" id="RZS75829.1"/>
    </source>
</evidence>
<dbReference type="Pfam" id="PF07715">
    <property type="entry name" value="Plug"/>
    <property type="match status" value="1"/>
</dbReference>
<dbReference type="SUPFAM" id="SSF49464">
    <property type="entry name" value="Carboxypeptidase regulatory domain-like"/>
    <property type="match status" value="1"/>
</dbReference>
<keyword evidence="6 7" id="KW-0998">Cell outer membrane</keyword>
<reference evidence="9 10" key="1">
    <citation type="submission" date="2019-02" db="EMBL/GenBank/DDBJ databases">
        <title>Genomic Encyclopedia of Type Strains, Phase IV (KMG-IV): sequencing the most valuable type-strain genomes for metagenomic binning, comparative biology and taxonomic classification.</title>
        <authorList>
            <person name="Goeker M."/>
        </authorList>
    </citation>
    <scope>NUCLEOTIDE SEQUENCE [LARGE SCALE GENOMIC DNA]</scope>
    <source>
        <strain evidence="9 10">DSM 18116</strain>
    </source>
</reference>
<dbReference type="InterPro" id="IPR012910">
    <property type="entry name" value="Plug_dom"/>
</dbReference>
<comment type="subcellular location">
    <subcellularLocation>
        <location evidence="1 7">Cell outer membrane</location>
        <topology evidence="1 7">Multi-pass membrane protein</topology>
    </subcellularLocation>
</comment>
<feature type="domain" description="TonB-dependent receptor plug" evidence="8">
    <location>
        <begin position="232"/>
        <end position="361"/>
    </location>
</feature>
<protein>
    <submittedName>
        <fullName evidence="9">TonB-linked SusC/RagA family outer membrane protein</fullName>
    </submittedName>
</protein>
<dbReference type="Gene3D" id="2.40.170.20">
    <property type="entry name" value="TonB-dependent receptor, beta-barrel domain"/>
    <property type="match status" value="1"/>
</dbReference>
<dbReference type="Proteomes" id="UP000293874">
    <property type="component" value="Unassembled WGS sequence"/>
</dbReference>
<keyword evidence="3 7" id="KW-1134">Transmembrane beta strand</keyword>
<dbReference type="InterPro" id="IPR008969">
    <property type="entry name" value="CarboxyPept-like_regulatory"/>
</dbReference>
<dbReference type="GO" id="GO:0009279">
    <property type="term" value="C:cell outer membrane"/>
    <property type="evidence" value="ECO:0007669"/>
    <property type="project" value="UniProtKB-SubCell"/>
</dbReference>
<proteinExistence type="inferred from homology"/>
<keyword evidence="10" id="KW-1185">Reference proteome</keyword>
<comment type="similarity">
    <text evidence="7">Belongs to the TonB-dependent receptor family.</text>
</comment>
<evidence type="ECO:0000256" key="1">
    <source>
        <dbReference type="ARBA" id="ARBA00004571"/>
    </source>
</evidence>
<keyword evidence="5 7" id="KW-0472">Membrane</keyword>
<dbReference type="SUPFAM" id="SSF56935">
    <property type="entry name" value="Porins"/>
    <property type="match status" value="1"/>
</dbReference>
<dbReference type="PROSITE" id="PS52016">
    <property type="entry name" value="TONB_DEPENDENT_REC_3"/>
    <property type="match status" value="1"/>
</dbReference>
<evidence type="ECO:0000256" key="3">
    <source>
        <dbReference type="ARBA" id="ARBA00022452"/>
    </source>
</evidence>
<dbReference type="InterPro" id="IPR039426">
    <property type="entry name" value="TonB-dep_rcpt-like"/>
</dbReference>
<sequence>MYLTAYCKAAKRRQRLLQSKTVLIMKFTAILLLSACLQVSANGYSQQVTMKMRNASLKEVISAFKKQTGYFFVYDLQLIRQQPTLDVDFRNTRLTEALNTCFHSLPLEYEITEKTVIIRPRRLIINPALSISENKNISVKGKIVDDSGKPVEGATITLKGAKKGTASNVQGIFSLNDIPGDGVLIISSIGFEKKEVKINGRADIGTITLRAAADNIDEVVVTTGLFKRPVENFTGVATTVSGDQLRNVNAMSVFDALKVFDPAMRVPDNLQFGSDPNRLPQLSLRGTNNFPIQGDAGIPASGADFTAAWQSNPSMPLFILDGFEVSLQKIYDLDINRIAQMTILKDAVATSAYGSRAANGVIVVETKQPQPGKLTVTYSNNIQITGPDLTSYKLLDARSKLEAEKIGGLYTAGVNKPEYQLHWDQLYAERRAAVERGTNTYWLSQPLQTGVGQKHSIYAEGGDSHIRYGVSFGYTSNKGVMKGSNRDTYEGGMNLSYRKGNILVRNQLTVTGNRANNSPWGDFATYTKLNSYWSPYDADGNVQKVLEELTVPGYAGITTVANPMYDATLGTTNRSKYFGFNNNTYLEYRFRGGLRLTGKLGLTQQQDQGDIFLPADHTSFVSITDFNSTEYLNRGSYTRNNSNFFNYEASLVLDYSKNFGKSLFFATLGSSAAQQNSNATAVVVRGFPNNTFDEIYFGREYLPNSRPTGQSNIIRRMSTFSSVNYTYDRRYLMDFSLNMDGSSQFGSDNRMAPFWALGLGWNLHEESFMQHLVKSRLVNRFKLRAGLGTTGSQQYPPSMAKSTYSYNTTQEYLGMFGASLITYGNEALKWQQTLKQNIGADITMWNERIVLRLDAYRETTNDLLLDITTPPSLGVSAYKENIGKLLNTGVEGTLTAFIIKKDKQSIFWNVMVNAIHNKNEIKEISNSLRTMNEKNDATTGTLQTRPQLRFEEGQSVNAIWAVRSAGIDPSNGKEVYITRSGELTYNWNAADKVIVGDALANISGNLGTQFSYKGLQLSVYGSYQLGGKLYNQTLADRVENADIRYNVDERVLLGRWINPGDVTFFKGLRDINGNTVSTATNATSRFVQTNNFLDLESISLSYIIPNRITAKWSLQNTRVGFQVNNLARVSSIQVERGLSYPFARNFTFNLTTAF</sequence>
<dbReference type="AlphaFoldDB" id="A0A4Q7N4A7"/>
<evidence type="ECO:0000256" key="2">
    <source>
        <dbReference type="ARBA" id="ARBA00022448"/>
    </source>
</evidence>
<dbReference type="InterPro" id="IPR036942">
    <property type="entry name" value="Beta-barrel_TonB_sf"/>
</dbReference>
<dbReference type="InterPro" id="IPR023996">
    <property type="entry name" value="TonB-dep_OMP_SusC/RagA"/>
</dbReference>
<evidence type="ECO:0000256" key="4">
    <source>
        <dbReference type="ARBA" id="ARBA00022692"/>
    </source>
</evidence>
<comment type="caution">
    <text evidence="9">The sequence shown here is derived from an EMBL/GenBank/DDBJ whole genome shotgun (WGS) entry which is preliminary data.</text>
</comment>
<dbReference type="Gene3D" id="2.60.40.1120">
    <property type="entry name" value="Carboxypeptidase-like, regulatory domain"/>
    <property type="match status" value="1"/>
</dbReference>
<dbReference type="NCBIfam" id="TIGR04057">
    <property type="entry name" value="SusC_RagA_signa"/>
    <property type="match status" value="1"/>
</dbReference>
<evidence type="ECO:0000256" key="7">
    <source>
        <dbReference type="PROSITE-ProRule" id="PRU01360"/>
    </source>
</evidence>
<evidence type="ECO:0000256" key="5">
    <source>
        <dbReference type="ARBA" id="ARBA00023136"/>
    </source>
</evidence>